<evidence type="ECO:0000313" key="4">
    <source>
        <dbReference type="Proteomes" id="UP001418222"/>
    </source>
</evidence>
<evidence type="ECO:0000259" key="2">
    <source>
        <dbReference type="SMART" id="SM00666"/>
    </source>
</evidence>
<dbReference type="SUPFAM" id="SSF54277">
    <property type="entry name" value="CAD &amp; PB1 domains"/>
    <property type="match status" value="1"/>
</dbReference>
<dbReference type="SMART" id="SM00666">
    <property type="entry name" value="PB1"/>
    <property type="match status" value="1"/>
</dbReference>
<dbReference type="Pfam" id="PF00564">
    <property type="entry name" value="PB1"/>
    <property type="match status" value="1"/>
</dbReference>
<dbReference type="PANTHER" id="PTHR31066">
    <property type="entry name" value="OS05G0427100 PROTEIN-RELATED"/>
    <property type="match status" value="1"/>
</dbReference>
<accession>A0AAP0B594</accession>
<keyword evidence="4" id="KW-1185">Reference proteome</keyword>
<feature type="region of interest" description="Disordered" evidence="1">
    <location>
        <begin position="1"/>
        <end position="21"/>
    </location>
</feature>
<feature type="region of interest" description="Disordered" evidence="1">
    <location>
        <begin position="131"/>
        <end position="165"/>
    </location>
</feature>
<gene>
    <name evidence="3" type="ORF">KSP39_PZI017126</name>
</gene>
<sequence length="188" mass="20841">MVVKLSSSSSTSSSASISSTDDATKPISAVKFLCSFGGRILPRYPDGRLRYVGGETRFLAVRRSITFSDLRVKMGELCGSEKVNLRCKLPTQDLDALITITSDEDLANLMEEYDLACPDRQSPLKIRAFLHPTPTKSPQSATPADWTTRYSVRPGRSSSNHPFKGFSGHRFPVAANYRPIQNCNHRQQ</sequence>
<evidence type="ECO:0000256" key="1">
    <source>
        <dbReference type="SAM" id="MobiDB-lite"/>
    </source>
</evidence>
<feature type="domain" description="PB1" evidence="2">
    <location>
        <begin position="44"/>
        <end position="133"/>
    </location>
</feature>
<organism evidence="3 4">
    <name type="scientific">Platanthera zijinensis</name>
    <dbReference type="NCBI Taxonomy" id="2320716"/>
    <lineage>
        <taxon>Eukaryota</taxon>
        <taxon>Viridiplantae</taxon>
        <taxon>Streptophyta</taxon>
        <taxon>Embryophyta</taxon>
        <taxon>Tracheophyta</taxon>
        <taxon>Spermatophyta</taxon>
        <taxon>Magnoliopsida</taxon>
        <taxon>Liliopsida</taxon>
        <taxon>Asparagales</taxon>
        <taxon>Orchidaceae</taxon>
        <taxon>Orchidoideae</taxon>
        <taxon>Orchideae</taxon>
        <taxon>Orchidinae</taxon>
        <taxon>Platanthera</taxon>
    </lineage>
</organism>
<dbReference type="AlphaFoldDB" id="A0AAP0B594"/>
<reference evidence="3 4" key="1">
    <citation type="journal article" date="2022" name="Nat. Plants">
        <title>Genomes of leafy and leafless Platanthera orchids illuminate the evolution of mycoheterotrophy.</title>
        <authorList>
            <person name="Li M.H."/>
            <person name="Liu K.W."/>
            <person name="Li Z."/>
            <person name="Lu H.C."/>
            <person name="Ye Q.L."/>
            <person name="Zhang D."/>
            <person name="Wang J.Y."/>
            <person name="Li Y.F."/>
            <person name="Zhong Z.M."/>
            <person name="Liu X."/>
            <person name="Yu X."/>
            <person name="Liu D.K."/>
            <person name="Tu X.D."/>
            <person name="Liu B."/>
            <person name="Hao Y."/>
            <person name="Liao X.Y."/>
            <person name="Jiang Y.T."/>
            <person name="Sun W.H."/>
            <person name="Chen J."/>
            <person name="Chen Y.Q."/>
            <person name="Ai Y."/>
            <person name="Zhai J.W."/>
            <person name="Wu S.S."/>
            <person name="Zhou Z."/>
            <person name="Hsiao Y.Y."/>
            <person name="Wu W.L."/>
            <person name="Chen Y.Y."/>
            <person name="Lin Y.F."/>
            <person name="Hsu J.L."/>
            <person name="Li C.Y."/>
            <person name="Wang Z.W."/>
            <person name="Zhao X."/>
            <person name="Zhong W.Y."/>
            <person name="Ma X.K."/>
            <person name="Ma L."/>
            <person name="Huang J."/>
            <person name="Chen G.Z."/>
            <person name="Huang M.Z."/>
            <person name="Huang L."/>
            <person name="Peng D.H."/>
            <person name="Luo Y.B."/>
            <person name="Zou S.Q."/>
            <person name="Chen S.P."/>
            <person name="Lan S."/>
            <person name="Tsai W.C."/>
            <person name="Van de Peer Y."/>
            <person name="Liu Z.J."/>
        </authorList>
    </citation>
    <scope>NUCLEOTIDE SEQUENCE [LARGE SCALE GENOMIC DNA]</scope>
    <source>
        <strain evidence="3">Lor287</strain>
    </source>
</reference>
<protein>
    <recommendedName>
        <fullName evidence="2">PB1 domain-containing protein</fullName>
    </recommendedName>
</protein>
<dbReference type="EMBL" id="JBBWWQ010000015">
    <property type="protein sequence ID" value="KAK8928651.1"/>
    <property type="molecule type" value="Genomic_DNA"/>
</dbReference>
<dbReference type="InterPro" id="IPR053198">
    <property type="entry name" value="Gynoecium_Dev_Regulator"/>
</dbReference>
<dbReference type="CDD" id="cd06410">
    <property type="entry name" value="PB1_UP2"/>
    <property type="match status" value="1"/>
</dbReference>
<evidence type="ECO:0000313" key="3">
    <source>
        <dbReference type="EMBL" id="KAK8928651.1"/>
    </source>
</evidence>
<name>A0AAP0B594_9ASPA</name>
<dbReference type="PANTHER" id="PTHR31066:SF10">
    <property type="entry name" value="OCTICOSAPEPTIDE_PHOX_BEM1P FAMILY PROTEIN"/>
    <property type="match status" value="1"/>
</dbReference>
<comment type="caution">
    <text evidence="3">The sequence shown here is derived from an EMBL/GenBank/DDBJ whole genome shotgun (WGS) entry which is preliminary data.</text>
</comment>
<dbReference type="InterPro" id="IPR000270">
    <property type="entry name" value="PB1_dom"/>
</dbReference>
<dbReference type="Proteomes" id="UP001418222">
    <property type="component" value="Unassembled WGS sequence"/>
</dbReference>
<proteinExistence type="predicted"/>
<dbReference type="Gene3D" id="3.10.20.90">
    <property type="entry name" value="Phosphatidylinositol 3-kinase Catalytic Subunit, Chain A, domain 1"/>
    <property type="match status" value="1"/>
</dbReference>